<gene>
    <name evidence="4" type="primary">LOC103713835</name>
</gene>
<dbReference type="RefSeq" id="XP_008799096.2">
    <property type="nucleotide sequence ID" value="XM_008800874.4"/>
</dbReference>
<dbReference type="PANTHER" id="PTHR12634:SF37">
    <property type="entry name" value="SIT4 PHOSPHATASE-ASSOCIATED FAMILY PROTEIN"/>
    <property type="match status" value="1"/>
</dbReference>
<feature type="compositionally biased region" description="Polar residues" evidence="2">
    <location>
        <begin position="746"/>
        <end position="756"/>
    </location>
</feature>
<evidence type="ECO:0000313" key="3">
    <source>
        <dbReference type="Proteomes" id="UP000228380"/>
    </source>
</evidence>
<protein>
    <submittedName>
        <fullName evidence="4">Serine/threonine-protein phosphatase 6 regulatory subunit 3-like isoform X1</fullName>
    </submittedName>
</protein>
<organism evidence="3 4">
    <name type="scientific">Phoenix dactylifera</name>
    <name type="common">Date palm</name>
    <dbReference type="NCBI Taxonomy" id="42345"/>
    <lineage>
        <taxon>Eukaryota</taxon>
        <taxon>Viridiplantae</taxon>
        <taxon>Streptophyta</taxon>
        <taxon>Embryophyta</taxon>
        <taxon>Tracheophyta</taxon>
        <taxon>Spermatophyta</taxon>
        <taxon>Magnoliopsida</taxon>
        <taxon>Liliopsida</taxon>
        <taxon>Arecaceae</taxon>
        <taxon>Coryphoideae</taxon>
        <taxon>Phoeniceae</taxon>
        <taxon>Phoenix</taxon>
    </lineage>
</organism>
<proteinExistence type="inferred from homology"/>
<evidence type="ECO:0000256" key="2">
    <source>
        <dbReference type="SAM" id="MobiDB-lite"/>
    </source>
</evidence>
<dbReference type="GO" id="GO:0019888">
    <property type="term" value="F:protein phosphatase regulator activity"/>
    <property type="evidence" value="ECO:0007669"/>
    <property type="project" value="TreeGrafter"/>
</dbReference>
<feature type="region of interest" description="Disordered" evidence="2">
    <location>
        <begin position="596"/>
        <end position="615"/>
    </location>
</feature>
<dbReference type="InterPro" id="IPR016024">
    <property type="entry name" value="ARM-type_fold"/>
</dbReference>
<comment type="similarity">
    <text evidence="1">Belongs to the SAPS family.</text>
</comment>
<dbReference type="Proteomes" id="UP000228380">
    <property type="component" value="Unplaced"/>
</dbReference>
<evidence type="ECO:0000256" key="1">
    <source>
        <dbReference type="ARBA" id="ARBA00006180"/>
    </source>
</evidence>
<name>A0A8B7CGX5_PHODC</name>
<feature type="region of interest" description="Disordered" evidence="2">
    <location>
        <begin position="644"/>
        <end position="803"/>
    </location>
</feature>
<feature type="compositionally biased region" description="Polar residues" evidence="2">
    <location>
        <begin position="764"/>
        <end position="785"/>
    </location>
</feature>
<dbReference type="GO" id="GO:0019903">
    <property type="term" value="F:protein phosphatase binding"/>
    <property type="evidence" value="ECO:0007669"/>
    <property type="project" value="InterPro"/>
</dbReference>
<accession>A0A8B7CGX5</accession>
<reference evidence="4" key="1">
    <citation type="submission" date="2025-08" db="UniProtKB">
        <authorList>
            <consortium name="RefSeq"/>
        </authorList>
    </citation>
    <scope>IDENTIFICATION</scope>
    <source>
        <tissue evidence="4">Young leaves</tissue>
    </source>
</reference>
<sequence>MFWRMTGLSTASPVDTILDKENFTLEELLDEDEIIQECKALNTRLINFLRDRTQVEQLLHYIVEEAPEDAEKKRAFKFPFIACEIFTCEVDIILRTLVEDEELMNLLFSFLKPDHPHSTLLAGYFSKVVICLMLRKTSTLMSYVQGHPEIIRQLVDLIGITSIMEVLIRLIGADETMYSNCTDTMRWLEDTNVLEMIVDKFSLSDSAEVHANASEILCAITRYAPPGLAAKICSPSFVGRLFRHALEDSRPKSVLVHSLSVCVSLLDPKRLLSSSYQSFRSQLSHGAMVAASPETVDGMLESLGDLLKLLDVSSSESILPTTYGTLQPPLGKHRLKIVEFISVLLTIGSDSAEKELIRLGAIKCVIDLFLEYPYNNFLHHHVENIVVSCLESKNTPLIEHVLHDCDIVGKILSAEKQSTLSADSSKPTVSAQGKSPPRIGNVGHMTRIANKLCQYANNNSLIQTYLQENSEWVEWHASVLLKRNAVENVYQWACGRPTSLQDRGRDSDDEDFRDRDYDVAALASNLSQAFKYGIYSNDDIEEAQGTLERDDEDVYFDDESAEVVISSLRLGDDQDSSLFTNSNWFAFEDGKAVHERSTGSLASPSPNSDETARNIDEADEVVVGENEDIIDDKTSLQVSELCTTPGEPESMLLGNGPIKESKEDSGKSSLNEGDKPPEWVEWRETLESGTLPDINRTSGVPNGELEKDEDEHTIYEVTSDGGKCLSSSGDAEVERHGDDAGGSPGSTGAVTESLPESGNAGLCANSSESSKSVNGDTSSELSTSRDAVEDAEHEKKAVENMGN</sequence>
<dbReference type="Pfam" id="PF04499">
    <property type="entry name" value="SAPS"/>
    <property type="match status" value="1"/>
</dbReference>
<dbReference type="KEGG" id="pda:103713835"/>
<dbReference type="SUPFAM" id="SSF48371">
    <property type="entry name" value="ARM repeat"/>
    <property type="match status" value="1"/>
</dbReference>
<dbReference type="InterPro" id="IPR007587">
    <property type="entry name" value="SAPS"/>
</dbReference>
<dbReference type="GeneID" id="103713835"/>
<dbReference type="AlphaFoldDB" id="A0A8B7CGX5"/>
<dbReference type="PANTHER" id="PTHR12634">
    <property type="entry name" value="SIT4 YEAST -ASSOCIATING PROTEIN-RELATED"/>
    <property type="match status" value="1"/>
</dbReference>
<keyword evidence="3" id="KW-1185">Reference proteome</keyword>
<evidence type="ECO:0000313" key="4">
    <source>
        <dbReference type="RefSeq" id="XP_008799096.2"/>
    </source>
</evidence>
<feature type="compositionally biased region" description="Polar residues" evidence="2">
    <location>
        <begin position="598"/>
        <end position="609"/>
    </location>
</feature>
<feature type="compositionally biased region" description="Basic and acidic residues" evidence="2">
    <location>
        <begin position="659"/>
        <end position="686"/>
    </location>
</feature>
<feature type="compositionally biased region" description="Basic and acidic residues" evidence="2">
    <location>
        <begin position="786"/>
        <end position="803"/>
    </location>
</feature>
<dbReference type="OrthoDB" id="295029at2759"/>